<accession>A0AB34KNM3</accession>
<comment type="caution">
    <text evidence="5">The sequence shown here is derived from an EMBL/GenBank/DDBJ whole genome shotgun (WGS) entry which is preliminary data.</text>
</comment>
<dbReference type="PANTHER" id="PTHR42732">
    <property type="entry name" value="BETA-GALACTOSIDASE"/>
    <property type="match status" value="1"/>
</dbReference>
<dbReference type="Gene3D" id="2.60.40.10">
    <property type="entry name" value="Immunoglobulins"/>
    <property type="match status" value="1"/>
</dbReference>
<sequence length="768" mass="84866">MSSQAADAYPRPDFTREQSWVSLNGPWDFVFDDKDEGLDEQWHKNGIPKNVLKTIQVPYVFQAPASGINEQSIHEVLWYERAIEDPRTSSQKDRKDRILARFGAVDYECTVWVDGSYVGGHRGGHVPFDIDITDAFSGQAASHKLTLRVFDSATDVTQPRGKQFWGPKPESIFYTPSSGIWQNVWLESVPATRLADSSNGTILRSHDIESGTLHATVAVLGRKAGEKYSVQLESSFAGKVVATSSKAEMPVAKRIALNLGMRMSPEQLKSLPEDVTKKAPLDNDMAWLNGVALWSPDFPQLYDITIRLFDGSDKQIDEAKTTTGMRQISWANGDGTLRLNNHPYFQALLLDQGYWPSSLMTPPTPTALKEDIELSKAMGFNGCRKHQKVEDPRFHYWADRLGFLVWGEMASPYDFGGEMTARFDQEWTEAVKRDINHPCVVAWTTVNESWGYSELSHNPHHRNHVRSLYYQTKTLDPTRPINDNCGWEHVATDLTTFHDYADAPTLAQRTATLHSITTTGRPLFLPPTNTPPMPDAGSAHTPHAPVFCSEFGGVNITSGASGADPHHERGWGYTTASSTDDLLARFAALCGAVVHSGLCGGFVYTQTTDIEQETNGLYTYDRRPKMPAEQVRGIVAKAAETYLAAARKGMKARAAVFRGGLADAASVRGLRVEGGRWLVGECAVRYGGQGEGEWRESRLDLDACFVNTWGKVTWQRGGGVVASCRGLGLVGGEGTVMEVEAGDGKSWQRNLVRLEERVGNVGGELVFE</sequence>
<dbReference type="Gene3D" id="3.20.20.80">
    <property type="entry name" value="Glycosidases"/>
    <property type="match status" value="1"/>
</dbReference>
<dbReference type="InterPro" id="IPR017853">
    <property type="entry name" value="GH"/>
</dbReference>
<dbReference type="GO" id="GO:0004553">
    <property type="term" value="F:hydrolase activity, hydrolyzing O-glycosyl compounds"/>
    <property type="evidence" value="ECO:0007669"/>
    <property type="project" value="InterPro"/>
</dbReference>
<dbReference type="SUPFAM" id="SSF51322">
    <property type="entry name" value="Cyanovirin-N"/>
    <property type="match status" value="1"/>
</dbReference>
<dbReference type="Pfam" id="PF02836">
    <property type="entry name" value="Glyco_hydro_2_C"/>
    <property type="match status" value="1"/>
</dbReference>
<reference evidence="5 6" key="1">
    <citation type="journal article" date="2020" name="Microbiol. Resour. Announc.">
        <title>Draft Genome Sequence of a Cladosporium Species Isolated from the Mesophotic Ascidian Didemnum maculosum.</title>
        <authorList>
            <person name="Gioti A."/>
            <person name="Siaperas R."/>
            <person name="Nikolaivits E."/>
            <person name="Le Goff G."/>
            <person name="Ouazzani J."/>
            <person name="Kotoulas G."/>
            <person name="Topakas E."/>
        </authorList>
    </citation>
    <scope>NUCLEOTIDE SEQUENCE [LARGE SCALE GENOMIC DNA]</scope>
    <source>
        <strain evidence="5 6">TM138-S3</strain>
    </source>
</reference>
<dbReference type="InterPro" id="IPR036673">
    <property type="entry name" value="Cyanovirin-N_sf"/>
</dbReference>
<evidence type="ECO:0000256" key="1">
    <source>
        <dbReference type="ARBA" id="ARBA00007401"/>
    </source>
</evidence>
<dbReference type="SMART" id="SM01111">
    <property type="entry name" value="CVNH"/>
    <property type="match status" value="1"/>
</dbReference>
<dbReference type="Pfam" id="PF00703">
    <property type="entry name" value="Glyco_hydro_2"/>
    <property type="match status" value="1"/>
</dbReference>
<evidence type="ECO:0000259" key="4">
    <source>
        <dbReference type="SMART" id="SM01111"/>
    </source>
</evidence>
<dbReference type="InterPro" id="IPR051913">
    <property type="entry name" value="GH2_Domain-Containing"/>
</dbReference>
<dbReference type="SUPFAM" id="SSF49303">
    <property type="entry name" value="beta-Galactosidase/glucuronidase domain"/>
    <property type="match status" value="1"/>
</dbReference>
<feature type="domain" description="Cyanovirin-N" evidence="4">
    <location>
        <begin position="662"/>
        <end position="767"/>
    </location>
</feature>
<dbReference type="GO" id="GO:0005975">
    <property type="term" value="P:carbohydrate metabolic process"/>
    <property type="evidence" value="ECO:0007669"/>
    <property type="project" value="InterPro"/>
</dbReference>
<dbReference type="Gene3D" id="2.30.60.10">
    <property type="entry name" value="Cyanovirin-N"/>
    <property type="match status" value="1"/>
</dbReference>
<dbReference type="AlphaFoldDB" id="A0AB34KNM3"/>
<dbReference type="Pfam" id="PF02837">
    <property type="entry name" value="Glyco_hydro_2_N"/>
    <property type="match status" value="1"/>
</dbReference>
<comment type="similarity">
    <text evidence="1">Belongs to the glycosyl hydrolase 2 family.</text>
</comment>
<dbReference type="Gene3D" id="2.60.120.260">
    <property type="entry name" value="Galactose-binding domain-like"/>
    <property type="match status" value="1"/>
</dbReference>
<dbReference type="Proteomes" id="UP000803884">
    <property type="component" value="Unassembled WGS sequence"/>
</dbReference>
<dbReference type="SUPFAM" id="SSF51445">
    <property type="entry name" value="(Trans)glycosidases"/>
    <property type="match status" value="1"/>
</dbReference>
<evidence type="ECO:0000313" key="6">
    <source>
        <dbReference type="Proteomes" id="UP000803884"/>
    </source>
</evidence>
<dbReference type="InterPro" id="IPR006103">
    <property type="entry name" value="Glyco_hydro_2_cat"/>
</dbReference>
<evidence type="ECO:0000256" key="3">
    <source>
        <dbReference type="ARBA" id="ARBA00023295"/>
    </source>
</evidence>
<dbReference type="InterPro" id="IPR008979">
    <property type="entry name" value="Galactose-bd-like_sf"/>
</dbReference>
<evidence type="ECO:0000256" key="2">
    <source>
        <dbReference type="ARBA" id="ARBA00022801"/>
    </source>
</evidence>
<dbReference type="PANTHER" id="PTHR42732:SF4">
    <property type="entry name" value="BETA-MANNOSIDASE"/>
    <property type="match status" value="1"/>
</dbReference>
<dbReference type="GeneID" id="96005931"/>
<proteinExistence type="inferred from homology"/>
<dbReference type="InterPro" id="IPR013783">
    <property type="entry name" value="Ig-like_fold"/>
</dbReference>
<keyword evidence="6" id="KW-1185">Reference proteome</keyword>
<organism evidence="5 6">
    <name type="scientific">Cladosporium halotolerans</name>
    <dbReference type="NCBI Taxonomy" id="1052096"/>
    <lineage>
        <taxon>Eukaryota</taxon>
        <taxon>Fungi</taxon>
        <taxon>Dikarya</taxon>
        <taxon>Ascomycota</taxon>
        <taxon>Pezizomycotina</taxon>
        <taxon>Dothideomycetes</taxon>
        <taxon>Dothideomycetidae</taxon>
        <taxon>Cladosporiales</taxon>
        <taxon>Cladosporiaceae</taxon>
        <taxon>Cladosporium</taxon>
    </lineage>
</organism>
<dbReference type="InterPro" id="IPR006102">
    <property type="entry name" value="Ig-like_GH2"/>
</dbReference>
<name>A0AB34KNM3_9PEZI</name>
<evidence type="ECO:0000313" key="5">
    <source>
        <dbReference type="EMBL" id="KAL1586703.1"/>
    </source>
</evidence>
<keyword evidence="3" id="KW-0326">Glycosidase</keyword>
<dbReference type="SUPFAM" id="SSF49785">
    <property type="entry name" value="Galactose-binding domain-like"/>
    <property type="match status" value="1"/>
</dbReference>
<gene>
    <name evidence="5" type="ORF">WHR41_04487</name>
</gene>
<dbReference type="InterPro" id="IPR036156">
    <property type="entry name" value="Beta-gal/glucu_dom_sf"/>
</dbReference>
<protein>
    <recommendedName>
        <fullName evidence="4">Cyanovirin-N domain-containing protein</fullName>
    </recommendedName>
</protein>
<dbReference type="Pfam" id="PF08881">
    <property type="entry name" value="CVNH"/>
    <property type="match status" value="1"/>
</dbReference>
<dbReference type="InterPro" id="IPR011058">
    <property type="entry name" value="Cyanovirin-N"/>
</dbReference>
<dbReference type="InterPro" id="IPR006104">
    <property type="entry name" value="Glyco_hydro_2_N"/>
</dbReference>
<keyword evidence="2" id="KW-0378">Hydrolase</keyword>
<dbReference type="EMBL" id="JAAQHG020000013">
    <property type="protein sequence ID" value="KAL1586703.1"/>
    <property type="molecule type" value="Genomic_DNA"/>
</dbReference>
<dbReference type="RefSeq" id="XP_069229808.1">
    <property type="nucleotide sequence ID" value="XM_069373093.1"/>
</dbReference>